<dbReference type="GO" id="GO:0006302">
    <property type="term" value="P:double-strand break repair"/>
    <property type="evidence" value="ECO:0007669"/>
    <property type="project" value="TreeGrafter"/>
</dbReference>
<dbReference type="PANTHER" id="PTHR10133">
    <property type="entry name" value="DNA POLYMERASE I"/>
    <property type="match status" value="1"/>
</dbReference>
<evidence type="ECO:0000256" key="9">
    <source>
        <dbReference type="ARBA" id="ARBA00023204"/>
    </source>
</evidence>
<feature type="domain" description="5'-3' exonuclease" evidence="11">
    <location>
        <begin position="1"/>
        <end position="261"/>
    </location>
</feature>
<keyword evidence="3" id="KW-0808">Transferase</keyword>
<feature type="domain" description="DNA-directed DNA polymerase family A palm" evidence="12">
    <location>
        <begin position="567"/>
        <end position="767"/>
    </location>
</feature>
<dbReference type="Gene3D" id="1.20.1060.10">
    <property type="entry name" value="Taq DNA Polymerase, Chain T, domain 4"/>
    <property type="match status" value="1"/>
</dbReference>
<dbReference type="InterPro" id="IPR036279">
    <property type="entry name" value="5-3_exonuclease_C_sf"/>
</dbReference>
<dbReference type="InterPro" id="IPR012337">
    <property type="entry name" value="RNaseH-like_sf"/>
</dbReference>
<evidence type="ECO:0000313" key="13">
    <source>
        <dbReference type="EMBL" id="PIP30047.1"/>
    </source>
</evidence>
<dbReference type="EC" id="2.7.7.7" evidence="2"/>
<dbReference type="GO" id="GO:0006261">
    <property type="term" value="P:DNA-templated DNA replication"/>
    <property type="evidence" value="ECO:0007669"/>
    <property type="project" value="InterPro"/>
</dbReference>
<evidence type="ECO:0000256" key="3">
    <source>
        <dbReference type="ARBA" id="ARBA00022679"/>
    </source>
</evidence>
<dbReference type="PRINTS" id="PR00868">
    <property type="entry name" value="DNAPOLI"/>
</dbReference>
<dbReference type="GO" id="GO:0003887">
    <property type="term" value="F:DNA-directed DNA polymerase activity"/>
    <property type="evidence" value="ECO:0007669"/>
    <property type="project" value="UniProtKB-KW"/>
</dbReference>
<dbReference type="InterPro" id="IPR002298">
    <property type="entry name" value="DNA_polymerase_A"/>
</dbReference>
<dbReference type="FunFam" id="1.10.150.20:FF:000002">
    <property type="entry name" value="DNA polymerase I"/>
    <property type="match status" value="1"/>
</dbReference>
<gene>
    <name evidence="13" type="ORF">COX26_00865</name>
</gene>
<dbReference type="AlphaFoldDB" id="A0A2G9ZA71"/>
<dbReference type="SMART" id="SM00279">
    <property type="entry name" value="HhH2"/>
    <property type="match status" value="1"/>
</dbReference>
<keyword evidence="4" id="KW-0548">Nucleotidyltransferase</keyword>
<dbReference type="SUPFAM" id="SSF56672">
    <property type="entry name" value="DNA/RNA polymerases"/>
    <property type="match status" value="1"/>
</dbReference>
<keyword evidence="7" id="KW-0239">DNA-directed DNA polymerase</keyword>
<dbReference type="Gene3D" id="1.10.150.20">
    <property type="entry name" value="5' to 3' exonuclease, C-terminal subdomain"/>
    <property type="match status" value="2"/>
</dbReference>
<dbReference type="Pfam" id="PF02739">
    <property type="entry name" value="5_3_exonuc_N"/>
    <property type="match status" value="1"/>
</dbReference>
<comment type="catalytic activity">
    <reaction evidence="10">
        <text>DNA(n) + a 2'-deoxyribonucleoside 5'-triphosphate = DNA(n+1) + diphosphate</text>
        <dbReference type="Rhea" id="RHEA:22508"/>
        <dbReference type="Rhea" id="RHEA-COMP:17339"/>
        <dbReference type="Rhea" id="RHEA-COMP:17340"/>
        <dbReference type="ChEBI" id="CHEBI:33019"/>
        <dbReference type="ChEBI" id="CHEBI:61560"/>
        <dbReference type="ChEBI" id="CHEBI:173112"/>
        <dbReference type="EC" id="2.7.7.7"/>
    </reaction>
</comment>
<dbReference type="InterPro" id="IPR020046">
    <property type="entry name" value="5-3_exonucl_a-hlix_arch_N"/>
</dbReference>
<evidence type="ECO:0000256" key="7">
    <source>
        <dbReference type="ARBA" id="ARBA00022932"/>
    </source>
</evidence>
<dbReference type="Pfam" id="PF00476">
    <property type="entry name" value="DNA_pol_A"/>
    <property type="match status" value="1"/>
</dbReference>
<dbReference type="InterPro" id="IPR043502">
    <property type="entry name" value="DNA/RNA_pol_sf"/>
</dbReference>
<evidence type="ECO:0000256" key="4">
    <source>
        <dbReference type="ARBA" id="ARBA00022695"/>
    </source>
</evidence>
<evidence type="ECO:0000256" key="5">
    <source>
        <dbReference type="ARBA" id="ARBA00022705"/>
    </source>
</evidence>
<dbReference type="InterPro" id="IPR029060">
    <property type="entry name" value="PIN-like_dom_sf"/>
</dbReference>
<dbReference type="Proteomes" id="UP000228812">
    <property type="component" value="Unassembled WGS sequence"/>
</dbReference>
<keyword evidence="6" id="KW-0227">DNA damage</keyword>
<evidence type="ECO:0000256" key="10">
    <source>
        <dbReference type="ARBA" id="ARBA00049244"/>
    </source>
</evidence>
<protein>
    <recommendedName>
        <fullName evidence="2">DNA-directed DNA polymerase</fullName>
        <ecNumber evidence="2">2.7.7.7</ecNumber>
    </recommendedName>
</protein>
<dbReference type="InterPro" id="IPR002421">
    <property type="entry name" value="5-3_exonuclease"/>
</dbReference>
<dbReference type="SUPFAM" id="SSF53098">
    <property type="entry name" value="Ribonuclease H-like"/>
    <property type="match status" value="1"/>
</dbReference>
<dbReference type="Gene3D" id="3.30.70.370">
    <property type="match status" value="1"/>
</dbReference>
<dbReference type="CDD" id="cd06140">
    <property type="entry name" value="DNA_polA_I_Bacillus_like_exo"/>
    <property type="match status" value="1"/>
</dbReference>
<comment type="similarity">
    <text evidence="1">Belongs to the DNA polymerase type-A family.</text>
</comment>
<dbReference type="EMBL" id="PCRZ01000016">
    <property type="protein sequence ID" value="PIP30047.1"/>
    <property type="molecule type" value="Genomic_DNA"/>
</dbReference>
<evidence type="ECO:0000256" key="6">
    <source>
        <dbReference type="ARBA" id="ARBA00022763"/>
    </source>
</evidence>
<dbReference type="GO" id="GO:0008409">
    <property type="term" value="F:5'-3' exonuclease activity"/>
    <property type="evidence" value="ECO:0007669"/>
    <property type="project" value="InterPro"/>
</dbReference>
<dbReference type="SUPFAM" id="SSF47807">
    <property type="entry name" value="5' to 3' exonuclease, C-terminal subdomain"/>
    <property type="match status" value="1"/>
</dbReference>
<evidence type="ECO:0000256" key="8">
    <source>
        <dbReference type="ARBA" id="ARBA00023125"/>
    </source>
</evidence>
<keyword evidence="8" id="KW-0238">DNA-binding</keyword>
<dbReference type="Gene3D" id="3.30.420.10">
    <property type="entry name" value="Ribonuclease H-like superfamily/Ribonuclease H"/>
    <property type="match status" value="1"/>
</dbReference>
<sequence>MKTLLLIDAHALIHRAFHALPPLTSPTGEPVGALYGLARTLNKVLEERKPDYVAAAFDRPEPTFRKEVFKEYKAHRPKAPDELVSQLVKARELFHAFHITTFERPGAEADDIIGTLVERFKDDQSLRVVILTGDLDALQLVSGDRVVVETMKKGVTEMVTYDEKAVRERYGLPIQALPDYKGLVGDPSDNIKGVKGVGPKTAEKLLKEFGTLENIFEQMKPTHPLAKKIIPFKEQALFARKLATIDRHLPIEVREEDLQYPGTRRETLASLYGELGFQSLLKGGGKEKKPAPRGSWKSIAVADAAAALALSPAERGGATPKAAFDWKPILKELLARGTTLPAPLFDVKVAAWLLNPDEEDLAFESLEHRFLGRNTSLLPREPREALRALAGVLAYKLKEYELQKVFNEMEMPLIPVLARMELLGVGVHAPALRELKAQLEKELNDLAGNIYREVGASFNINSPRQVSEVLFGTLKLGEGKVRRTATGQRRTGRDVLLELEHAHPVVSLLLRYRENAKILSGFIDPLLSAIQEDGRVRTTFLQTGTGTGRLSSEQPNLQNIPQESEWAKPLRRAFRAAAGKRFLSFDYSQLELRLLAHLTQDPQLLEAFHNGEDIHTLTASHIFQVPRDLVSPPMRRVAKTLNFGIIYGMGARAFSRSSGLRPEEAKRFIETYFHNFPEIRVWQERVKAEARTYGFVKNVNGRRRWFVKNHGVAPAPGEFERAAVNMPLQSLAADILKLAMIQAGGIAGAELVLSIHDELLFEVPDDTIRKIAPAIRETMEHVFSLSVPLTVQVRHGKHWGDMELLE</sequence>
<proteinExistence type="inferred from homology"/>
<dbReference type="GO" id="GO:0003677">
    <property type="term" value="F:DNA binding"/>
    <property type="evidence" value="ECO:0007669"/>
    <property type="project" value="UniProtKB-KW"/>
</dbReference>
<dbReference type="Gene3D" id="3.40.50.1010">
    <property type="entry name" value="5'-nuclease"/>
    <property type="match status" value="1"/>
</dbReference>
<dbReference type="SMART" id="SM00482">
    <property type="entry name" value="POLAc"/>
    <property type="match status" value="1"/>
</dbReference>
<dbReference type="InterPro" id="IPR020045">
    <property type="entry name" value="DNA_polI_H3TH"/>
</dbReference>
<keyword evidence="5" id="KW-0235">DNA replication</keyword>
<keyword evidence="9" id="KW-0234">DNA repair</keyword>
<dbReference type="PANTHER" id="PTHR10133:SF62">
    <property type="entry name" value="DNA POLYMERASE THETA"/>
    <property type="match status" value="1"/>
</dbReference>
<dbReference type="FunFam" id="1.10.150.20:FF:000003">
    <property type="entry name" value="DNA polymerase I"/>
    <property type="match status" value="1"/>
</dbReference>
<evidence type="ECO:0000313" key="14">
    <source>
        <dbReference type="Proteomes" id="UP000228812"/>
    </source>
</evidence>
<comment type="caution">
    <text evidence="13">The sequence shown here is derived from an EMBL/GenBank/DDBJ whole genome shotgun (WGS) entry which is preliminary data.</text>
</comment>
<evidence type="ECO:0000259" key="11">
    <source>
        <dbReference type="SMART" id="SM00475"/>
    </source>
</evidence>
<evidence type="ECO:0000256" key="1">
    <source>
        <dbReference type="ARBA" id="ARBA00007705"/>
    </source>
</evidence>
<dbReference type="InterPro" id="IPR008918">
    <property type="entry name" value="HhH2"/>
</dbReference>
<evidence type="ECO:0000259" key="12">
    <source>
        <dbReference type="SMART" id="SM00482"/>
    </source>
</evidence>
<dbReference type="InterPro" id="IPR036397">
    <property type="entry name" value="RNaseH_sf"/>
</dbReference>
<dbReference type="Pfam" id="PF01367">
    <property type="entry name" value="5_3_exonuc"/>
    <property type="match status" value="1"/>
</dbReference>
<reference evidence="13 14" key="1">
    <citation type="submission" date="2017-09" db="EMBL/GenBank/DDBJ databases">
        <title>Depth-based differentiation of microbial function through sediment-hosted aquifers and enrichment of novel symbionts in the deep terrestrial subsurface.</title>
        <authorList>
            <person name="Probst A.J."/>
            <person name="Ladd B."/>
            <person name="Jarett J.K."/>
            <person name="Geller-Mcgrath D.E."/>
            <person name="Sieber C.M."/>
            <person name="Emerson J.B."/>
            <person name="Anantharaman K."/>
            <person name="Thomas B.C."/>
            <person name="Malmstrom R."/>
            <person name="Stieglmeier M."/>
            <person name="Klingl A."/>
            <person name="Woyke T."/>
            <person name="Ryan C.M."/>
            <person name="Banfield J.F."/>
        </authorList>
    </citation>
    <scope>NUCLEOTIDE SEQUENCE [LARGE SCALE GENOMIC DNA]</scope>
    <source>
        <strain evidence="13">CG23_combo_of_CG06-09_8_20_14_all_54_14</strain>
    </source>
</reference>
<evidence type="ECO:0000256" key="2">
    <source>
        <dbReference type="ARBA" id="ARBA00012417"/>
    </source>
</evidence>
<dbReference type="SUPFAM" id="SSF88723">
    <property type="entry name" value="PIN domain-like"/>
    <property type="match status" value="1"/>
</dbReference>
<dbReference type="CDD" id="cd09898">
    <property type="entry name" value="H3TH_53EXO"/>
    <property type="match status" value="1"/>
</dbReference>
<dbReference type="CDD" id="cd09859">
    <property type="entry name" value="PIN_53EXO"/>
    <property type="match status" value="1"/>
</dbReference>
<organism evidence="13 14">
    <name type="scientific">Candidatus Jorgensenbacteria bacterium CG23_combo_of_CG06-09_8_20_14_all_54_14</name>
    <dbReference type="NCBI Taxonomy" id="1974595"/>
    <lineage>
        <taxon>Bacteria</taxon>
        <taxon>Candidatus Joergenseniibacteriota</taxon>
    </lineage>
</organism>
<accession>A0A2G9ZA71</accession>
<dbReference type="InterPro" id="IPR001098">
    <property type="entry name" value="DNA-dir_DNA_pol_A_palm_dom"/>
</dbReference>
<name>A0A2G9ZA71_9BACT</name>
<dbReference type="SMART" id="SM00475">
    <property type="entry name" value="53EXOc"/>
    <property type="match status" value="1"/>
</dbReference>